<dbReference type="eggNOG" id="COG3156">
    <property type="taxonomic scope" value="Bacteria"/>
</dbReference>
<name>A0A0F4Q1X0_9GAMM</name>
<dbReference type="SUPFAM" id="SSF54523">
    <property type="entry name" value="Pili subunits"/>
    <property type="match status" value="1"/>
</dbReference>
<reference evidence="13 14" key="1">
    <citation type="journal article" date="2015" name="BMC Genomics">
        <title>Genome mining reveals unlocked bioactive potential of marine Gram-negative bacteria.</title>
        <authorList>
            <person name="Machado H."/>
            <person name="Sonnenschein E.C."/>
            <person name="Melchiorsen J."/>
            <person name="Gram L."/>
        </authorList>
    </citation>
    <scope>NUCLEOTIDE SEQUENCE [LARGE SCALE GENOMIC DNA]</scope>
    <source>
        <strain evidence="13 14">S3137</strain>
    </source>
</reference>
<sequence>MAKSKQSARGAALVIVLFIVALATTIAAQMSINLMVQVQKSTNLDDFRQAKWYAYAAEALAQKVLRESIEKEPDKMHLQQPWALAADTPYPVENGTISGAIRDLQTCLNLNALRAEPSAAEGGFVKSNPAHKALLALLKEVEELPAQESEEAMADSVFDWLDEDSITMRSGAEEDEYLSRDVPYLTANNFFADISELRLVKGFNPLVMQKIAPYVCVIPDDELFSINVNTITEDQALLLAAMVNGLSESGAQAVIAARPDEGFDELNEFTTEVKKQGGQDVKADDERFVLKSEYFQLRTTATFVDFEFTMTSLLQADKNNVTILARKFGGVQ</sequence>
<evidence type="ECO:0000256" key="2">
    <source>
        <dbReference type="ARBA" id="ARBA00007246"/>
    </source>
</evidence>
<dbReference type="GO" id="GO:0005886">
    <property type="term" value="C:plasma membrane"/>
    <property type="evidence" value="ECO:0007669"/>
    <property type="project" value="UniProtKB-SubCell"/>
</dbReference>
<dbReference type="Gene3D" id="1.10.40.60">
    <property type="entry name" value="EpsJ-like"/>
    <property type="match status" value="2"/>
</dbReference>
<keyword evidence="6" id="KW-0812">Transmembrane</keyword>
<protein>
    <recommendedName>
        <fullName evidence="10">Type II secretion system protein K</fullName>
    </recommendedName>
</protein>
<evidence type="ECO:0000256" key="9">
    <source>
        <dbReference type="ARBA" id="ARBA00023136"/>
    </source>
</evidence>
<dbReference type="Gene3D" id="3.30.1300.30">
    <property type="entry name" value="GSPII I/J protein-like"/>
    <property type="match status" value="1"/>
</dbReference>
<dbReference type="Pfam" id="PF21687">
    <property type="entry name" value="T2SSK_1st"/>
    <property type="match status" value="1"/>
</dbReference>
<evidence type="ECO:0000313" key="13">
    <source>
        <dbReference type="EMBL" id="KJZ01648.1"/>
    </source>
</evidence>
<keyword evidence="9 10" id="KW-0472">Membrane</keyword>
<keyword evidence="7" id="KW-0653">Protein transport</keyword>
<dbReference type="GO" id="GO:0009306">
    <property type="term" value="P:protein secretion"/>
    <property type="evidence" value="ECO:0007669"/>
    <property type="project" value="InterPro"/>
</dbReference>
<dbReference type="AlphaFoldDB" id="A0A0F4Q1X0"/>
<dbReference type="InterPro" id="IPR049179">
    <property type="entry name" value="T2SSK_SAM-like_2nd"/>
</dbReference>
<comment type="similarity">
    <text evidence="2 10">Belongs to the GSP K family.</text>
</comment>
<evidence type="ECO:0000256" key="4">
    <source>
        <dbReference type="ARBA" id="ARBA00022475"/>
    </source>
</evidence>
<dbReference type="Proteomes" id="UP000033664">
    <property type="component" value="Unassembled WGS sequence"/>
</dbReference>
<evidence type="ECO:0000256" key="7">
    <source>
        <dbReference type="ARBA" id="ARBA00022927"/>
    </source>
</evidence>
<gene>
    <name evidence="13" type="ORF">TW72_01465</name>
</gene>
<evidence type="ECO:0000256" key="1">
    <source>
        <dbReference type="ARBA" id="ARBA00004533"/>
    </source>
</evidence>
<dbReference type="RefSeq" id="WP_045979101.1">
    <property type="nucleotide sequence ID" value="NZ_JXXY01000006.1"/>
</dbReference>
<dbReference type="GeneID" id="58227152"/>
<evidence type="ECO:0000256" key="6">
    <source>
        <dbReference type="ARBA" id="ARBA00022692"/>
    </source>
</evidence>
<dbReference type="OrthoDB" id="9788973at2"/>
<evidence type="ECO:0000259" key="12">
    <source>
        <dbReference type="Pfam" id="PF21687"/>
    </source>
</evidence>
<dbReference type="InterPro" id="IPR005628">
    <property type="entry name" value="GspK"/>
</dbReference>
<keyword evidence="8" id="KW-1133">Transmembrane helix</keyword>
<dbReference type="PIRSF" id="PIRSF002786">
    <property type="entry name" value="XcpX"/>
    <property type="match status" value="1"/>
</dbReference>
<dbReference type="InterPro" id="IPR038072">
    <property type="entry name" value="GspK_central_sf"/>
</dbReference>
<evidence type="ECO:0000256" key="8">
    <source>
        <dbReference type="ARBA" id="ARBA00022989"/>
    </source>
</evidence>
<feature type="domain" description="T2SS protein K second SAM-like" evidence="11">
    <location>
        <begin position="226"/>
        <end position="290"/>
    </location>
</feature>
<dbReference type="PANTHER" id="PTHR38831">
    <property type="entry name" value="TYPE II SECRETION SYSTEM PROTEIN K"/>
    <property type="match status" value="1"/>
</dbReference>
<evidence type="ECO:0000256" key="5">
    <source>
        <dbReference type="ARBA" id="ARBA00022519"/>
    </source>
</evidence>
<keyword evidence="4 10" id="KW-1003">Cell membrane</keyword>
<dbReference type="Pfam" id="PF03934">
    <property type="entry name" value="T2SSK"/>
    <property type="match status" value="1"/>
</dbReference>
<evidence type="ECO:0000313" key="14">
    <source>
        <dbReference type="Proteomes" id="UP000033664"/>
    </source>
</evidence>
<keyword evidence="5 10" id="KW-0997">Cell inner membrane</keyword>
<dbReference type="SUPFAM" id="SSF158544">
    <property type="entry name" value="GspK insert domain-like"/>
    <property type="match status" value="2"/>
</dbReference>
<keyword evidence="14" id="KW-1185">Reference proteome</keyword>
<accession>A0A0F4Q1X0</accession>
<keyword evidence="3 10" id="KW-0813">Transport</keyword>
<dbReference type="NCBIfam" id="NF037980">
    <property type="entry name" value="T2SS_GspK"/>
    <property type="match status" value="1"/>
</dbReference>
<dbReference type="PATRIC" id="fig|151081.8.peg.1471"/>
<dbReference type="EMBL" id="JXXZ01000002">
    <property type="protein sequence ID" value="KJZ01648.1"/>
    <property type="molecule type" value="Genomic_DNA"/>
</dbReference>
<comment type="caution">
    <text evidence="13">The sequence shown here is derived from an EMBL/GenBank/DDBJ whole genome shotgun (WGS) entry which is preliminary data.</text>
</comment>
<evidence type="ECO:0000256" key="10">
    <source>
        <dbReference type="PIRNR" id="PIRNR002786"/>
    </source>
</evidence>
<dbReference type="PANTHER" id="PTHR38831:SF1">
    <property type="entry name" value="TYPE II SECRETION SYSTEM PROTEIN K-RELATED"/>
    <property type="match status" value="1"/>
</dbReference>
<proteinExistence type="inferred from homology"/>
<organism evidence="13 14">
    <name type="scientific">Pseudoalteromonas ruthenica</name>
    <dbReference type="NCBI Taxonomy" id="151081"/>
    <lineage>
        <taxon>Bacteria</taxon>
        <taxon>Pseudomonadati</taxon>
        <taxon>Pseudomonadota</taxon>
        <taxon>Gammaproteobacteria</taxon>
        <taxon>Alteromonadales</taxon>
        <taxon>Pseudoalteromonadaceae</taxon>
        <taxon>Pseudoalteromonas</taxon>
    </lineage>
</organism>
<dbReference type="InterPro" id="IPR045584">
    <property type="entry name" value="Pilin-like"/>
</dbReference>
<evidence type="ECO:0000256" key="3">
    <source>
        <dbReference type="ARBA" id="ARBA00022448"/>
    </source>
</evidence>
<dbReference type="InterPro" id="IPR049031">
    <property type="entry name" value="T2SSK_SAM-like_1st"/>
</dbReference>
<comment type="subcellular location">
    <subcellularLocation>
        <location evidence="1 10">Cell inner membrane</location>
    </subcellularLocation>
</comment>
<feature type="domain" description="T2SS protein K first SAM-like" evidence="12">
    <location>
        <begin position="106"/>
        <end position="220"/>
    </location>
</feature>
<evidence type="ECO:0000259" key="11">
    <source>
        <dbReference type="Pfam" id="PF03934"/>
    </source>
</evidence>